<dbReference type="PATRIC" id="fig|1618482.3.peg.740"/>
<organism evidence="2 3">
    <name type="scientific">Candidatus Roizmanbacteria bacterium GW2011_GWB1_40_7</name>
    <dbReference type="NCBI Taxonomy" id="1618482"/>
    <lineage>
        <taxon>Bacteria</taxon>
        <taxon>Candidatus Roizmaniibacteriota</taxon>
    </lineage>
</organism>
<dbReference type="PANTHER" id="PTHR39465:SF1">
    <property type="entry name" value="DNA LIGASE D 3'-PHOSPHOESTERASE DOMAIN-CONTAINING PROTEIN"/>
    <property type="match status" value="1"/>
</dbReference>
<dbReference type="PANTHER" id="PTHR39465">
    <property type="entry name" value="DNA LIGASE D, 3'-PHOSPHOESTERASE DOMAIN"/>
    <property type="match status" value="1"/>
</dbReference>
<proteinExistence type="predicted"/>
<dbReference type="EMBL" id="LBZM01000019">
    <property type="protein sequence ID" value="KKR71764.1"/>
    <property type="molecule type" value="Genomic_DNA"/>
</dbReference>
<evidence type="ECO:0000313" key="2">
    <source>
        <dbReference type="EMBL" id="KKR71764.1"/>
    </source>
</evidence>
<reference evidence="2 3" key="1">
    <citation type="journal article" date="2015" name="Nature">
        <title>rRNA introns, odd ribosomes, and small enigmatic genomes across a large radiation of phyla.</title>
        <authorList>
            <person name="Brown C.T."/>
            <person name="Hug L.A."/>
            <person name="Thomas B.C."/>
            <person name="Sharon I."/>
            <person name="Castelle C.J."/>
            <person name="Singh A."/>
            <person name="Wilkins M.J."/>
            <person name="Williams K.H."/>
            <person name="Banfield J.F."/>
        </authorList>
    </citation>
    <scope>NUCLEOTIDE SEQUENCE [LARGE SCALE GENOMIC DNA]</scope>
</reference>
<evidence type="ECO:0000259" key="1">
    <source>
        <dbReference type="Pfam" id="PF13298"/>
    </source>
</evidence>
<sequence>MNKHLRFVVHEHHATSLHWDFRLEMPEDSNDSTSTMILKSWAVPKGPPEKPNEKRLAIQTPDHAIEYIDFEGEIEEGNYGAGKVTIWDNGNYELEKRTDTEYKFTLKGKRLTGSYALFHPKTFQNNQFLFIKHTDQ</sequence>
<protein>
    <recommendedName>
        <fullName evidence="1">DNA ligase D 3'-phosphoesterase domain-containing protein</fullName>
    </recommendedName>
</protein>
<gene>
    <name evidence="2" type="ORF">UU14_C0019G0009</name>
</gene>
<dbReference type="AlphaFoldDB" id="A0A0G0T444"/>
<evidence type="ECO:0000313" key="3">
    <source>
        <dbReference type="Proteomes" id="UP000034664"/>
    </source>
</evidence>
<feature type="domain" description="DNA ligase D 3'-phosphoesterase" evidence="1">
    <location>
        <begin position="10"/>
        <end position="118"/>
    </location>
</feature>
<dbReference type="Pfam" id="PF13298">
    <property type="entry name" value="LigD_N"/>
    <property type="match status" value="1"/>
</dbReference>
<accession>A0A0G0T444</accession>
<dbReference type="Proteomes" id="UP000034664">
    <property type="component" value="Unassembled WGS sequence"/>
</dbReference>
<name>A0A0G0T444_9BACT</name>
<dbReference type="InterPro" id="IPR014144">
    <property type="entry name" value="LigD_PE_domain"/>
</dbReference>
<comment type="caution">
    <text evidence="2">The sequence shown here is derived from an EMBL/GenBank/DDBJ whole genome shotgun (WGS) entry which is preliminary data.</text>
</comment>